<feature type="transmembrane region" description="Helical" evidence="1">
    <location>
        <begin position="83"/>
        <end position="102"/>
    </location>
</feature>
<dbReference type="InterPro" id="IPR019387">
    <property type="entry name" value="SAYSvFN_dom"/>
</dbReference>
<feature type="domain" description="SAYSvFN" evidence="2">
    <location>
        <begin position="72"/>
        <end position="137"/>
    </location>
</feature>
<dbReference type="AlphaFoldDB" id="A0A1D1ZQ91"/>
<proteinExistence type="predicted"/>
<reference evidence="3" key="1">
    <citation type="submission" date="2015-08" db="EMBL/GenBank/DDBJ databases">
        <authorList>
            <person name="Babu N.S."/>
            <person name="Beckwith C.J."/>
            <person name="Beseler K.G."/>
            <person name="Brison A."/>
            <person name="Carone J.V."/>
            <person name="Caskin T.P."/>
            <person name="Diamond M."/>
            <person name="Durham M.E."/>
            <person name="Foxe J.M."/>
            <person name="Go M."/>
            <person name="Henderson B.A."/>
            <person name="Jones I.B."/>
            <person name="McGettigan J.A."/>
            <person name="Micheletti S.J."/>
            <person name="Nasrallah M.E."/>
            <person name="Ortiz D."/>
            <person name="Piller C.R."/>
            <person name="Privatt S.R."/>
            <person name="Schneider S.L."/>
            <person name="Sharp S."/>
            <person name="Smith T.C."/>
            <person name="Stanton J.D."/>
            <person name="Ullery H.E."/>
            <person name="Wilson R.J."/>
            <person name="Serrano M.G."/>
            <person name="Buck G."/>
            <person name="Lee V."/>
            <person name="Wang Y."/>
            <person name="Carvalho R."/>
            <person name="Voegtly L."/>
            <person name="Shi R."/>
            <person name="Duckworth R."/>
            <person name="Johnson A."/>
            <person name="Loviza R."/>
            <person name="Walstead R."/>
            <person name="Shah Z."/>
            <person name="Kiflezghi M."/>
            <person name="Wade K."/>
            <person name="Ball S.L."/>
            <person name="Bradley K.W."/>
            <person name="Asai D.J."/>
            <person name="Bowman C.A."/>
            <person name="Russell D.A."/>
            <person name="Pope W.H."/>
            <person name="Jacobs-Sera D."/>
            <person name="Hendrix R.W."/>
            <person name="Hatfull G.F."/>
        </authorList>
    </citation>
    <scope>NUCLEOTIDE SEQUENCE</scope>
</reference>
<dbReference type="PANTHER" id="PTHR13527">
    <property type="entry name" value="SAYSVFN DOMAIN-CONTAINING PROTEIN 1"/>
    <property type="match status" value="1"/>
</dbReference>
<keyword evidence="1" id="KW-1133">Transmembrane helix</keyword>
<name>A0A1D1ZQ91_AUXPR</name>
<dbReference type="InterPro" id="IPR039159">
    <property type="entry name" value="SAYSD1"/>
</dbReference>
<organism evidence="3">
    <name type="scientific">Auxenochlorella protothecoides</name>
    <name type="common">Green microalga</name>
    <name type="synonym">Chlorella protothecoides</name>
    <dbReference type="NCBI Taxonomy" id="3075"/>
    <lineage>
        <taxon>Eukaryota</taxon>
        <taxon>Viridiplantae</taxon>
        <taxon>Chlorophyta</taxon>
        <taxon>core chlorophytes</taxon>
        <taxon>Trebouxiophyceae</taxon>
        <taxon>Chlorellales</taxon>
        <taxon>Chlorellaceae</taxon>
        <taxon>Auxenochlorella</taxon>
    </lineage>
</organism>
<keyword evidence="1" id="KW-0472">Membrane</keyword>
<sequence length="142" mass="15412">MALVVPRPPSAAIQALNAGASAEDEEDDVTLRLGDSAPAWQRAVVRWLRARRYPTWPLLLALYPGGKFWACLVAWILGAHVAAALDLGPIYILATLFALMGLNMGRRAAGAPSAYSIFNGLRRLPGQLTAEDLDHQLRHGQM</sequence>
<feature type="transmembrane region" description="Helical" evidence="1">
    <location>
        <begin position="56"/>
        <end position="77"/>
    </location>
</feature>
<accession>A0A1D1ZQ91</accession>
<gene>
    <name evidence="3" type="ORF">g.11962</name>
</gene>
<evidence type="ECO:0000256" key="1">
    <source>
        <dbReference type="SAM" id="Phobius"/>
    </source>
</evidence>
<keyword evidence="1" id="KW-0812">Transmembrane</keyword>
<evidence type="ECO:0000313" key="3">
    <source>
        <dbReference type="EMBL" id="JAT68895.1"/>
    </source>
</evidence>
<protein>
    <recommendedName>
        <fullName evidence="2">SAYSvFN domain-containing protein</fullName>
    </recommendedName>
</protein>
<evidence type="ECO:0000259" key="2">
    <source>
        <dbReference type="Pfam" id="PF10260"/>
    </source>
</evidence>
<dbReference type="PANTHER" id="PTHR13527:SF0">
    <property type="entry name" value="SAYSVFN DOMAIN-CONTAINING PROTEIN 1"/>
    <property type="match status" value="1"/>
</dbReference>
<dbReference type="Pfam" id="PF10260">
    <property type="entry name" value="SAYSvFN"/>
    <property type="match status" value="1"/>
</dbReference>
<dbReference type="EMBL" id="GDKF01009727">
    <property type="protein sequence ID" value="JAT68895.1"/>
    <property type="molecule type" value="Transcribed_RNA"/>
</dbReference>